<gene>
    <name evidence="15" type="ORF">ACFQ2O_19910</name>
</gene>
<dbReference type="InterPro" id="IPR014017">
    <property type="entry name" value="DNA_helicase_UvrD-like_C"/>
</dbReference>
<dbReference type="EC" id="5.6.2.4" evidence="9"/>
<dbReference type="PROSITE" id="PS51198">
    <property type="entry name" value="UVRD_HELICASE_ATP_BIND"/>
    <property type="match status" value="1"/>
</dbReference>
<evidence type="ECO:0000256" key="2">
    <source>
        <dbReference type="ARBA" id="ARBA00022741"/>
    </source>
</evidence>
<evidence type="ECO:0000259" key="14">
    <source>
        <dbReference type="PROSITE" id="PS51217"/>
    </source>
</evidence>
<dbReference type="GO" id="GO:0016787">
    <property type="term" value="F:hydrolase activity"/>
    <property type="evidence" value="ECO:0007669"/>
    <property type="project" value="UniProtKB-KW"/>
</dbReference>
<keyword evidence="2 12" id="KW-0547">Nucleotide-binding</keyword>
<comment type="catalytic activity">
    <reaction evidence="11">
        <text>ATP + H2O = ADP + phosphate + H(+)</text>
        <dbReference type="Rhea" id="RHEA:13065"/>
        <dbReference type="ChEBI" id="CHEBI:15377"/>
        <dbReference type="ChEBI" id="CHEBI:15378"/>
        <dbReference type="ChEBI" id="CHEBI:30616"/>
        <dbReference type="ChEBI" id="CHEBI:43474"/>
        <dbReference type="ChEBI" id="CHEBI:456216"/>
        <dbReference type="EC" id="5.6.2.4"/>
    </reaction>
</comment>
<dbReference type="Gene3D" id="1.10.10.160">
    <property type="match status" value="1"/>
</dbReference>
<dbReference type="Pfam" id="PF13361">
    <property type="entry name" value="UvrD_C"/>
    <property type="match status" value="1"/>
</dbReference>
<organism evidence="15 16">
    <name type="scientific">Pontibacter rugosus</name>
    <dbReference type="NCBI Taxonomy" id="1745966"/>
    <lineage>
        <taxon>Bacteria</taxon>
        <taxon>Pseudomonadati</taxon>
        <taxon>Bacteroidota</taxon>
        <taxon>Cytophagia</taxon>
        <taxon>Cytophagales</taxon>
        <taxon>Hymenobacteraceae</taxon>
        <taxon>Pontibacter</taxon>
    </lineage>
</organism>
<keyword evidence="6" id="KW-0238">DNA-binding</keyword>
<dbReference type="PANTHER" id="PTHR11070">
    <property type="entry name" value="UVRD / RECB / PCRA DNA HELICASE FAMILY MEMBER"/>
    <property type="match status" value="1"/>
</dbReference>
<evidence type="ECO:0000256" key="11">
    <source>
        <dbReference type="ARBA" id="ARBA00048988"/>
    </source>
</evidence>
<comment type="similarity">
    <text evidence="1">Belongs to the helicase family. UvrD subfamily.</text>
</comment>
<evidence type="ECO:0000256" key="7">
    <source>
        <dbReference type="ARBA" id="ARBA00023235"/>
    </source>
</evidence>
<dbReference type="CDD" id="cd18807">
    <property type="entry name" value="SF1_C_UvrD"/>
    <property type="match status" value="1"/>
</dbReference>
<dbReference type="PROSITE" id="PS51217">
    <property type="entry name" value="UVRD_HELICASE_CTER"/>
    <property type="match status" value="1"/>
</dbReference>
<evidence type="ECO:0000256" key="4">
    <source>
        <dbReference type="ARBA" id="ARBA00022806"/>
    </source>
</evidence>
<dbReference type="Gene3D" id="1.10.486.10">
    <property type="entry name" value="PCRA, domain 4"/>
    <property type="match status" value="1"/>
</dbReference>
<dbReference type="InterPro" id="IPR013986">
    <property type="entry name" value="DExx_box_DNA_helicase_dom_sf"/>
</dbReference>
<evidence type="ECO:0000259" key="13">
    <source>
        <dbReference type="PROSITE" id="PS51198"/>
    </source>
</evidence>
<feature type="binding site" evidence="12">
    <location>
        <begin position="26"/>
        <end position="33"/>
    </location>
    <ligand>
        <name>ATP</name>
        <dbReference type="ChEBI" id="CHEBI:30616"/>
    </ligand>
</feature>
<dbReference type="Pfam" id="PF21196">
    <property type="entry name" value="PcrA_UvrD_tudor"/>
    <property type="match status" value="1"/>
</dbReference>
<comment type="catalytic activity">
    <reaction evidence="8">
        <text>Couples ATP hydrolysis with the unwinding of duplex DNA by translocating in the 3'-5' direction.</text>
        <dbReference type="EC" id="5.6.2.4"/>
    </reaction>
</comment>
<evidence type="ECO:0000256" key="9">
    <source>
        <dbReference type="ARBA" id="ARBA00034808"/>
    </source>
</evidence>
<dbReference type="Gene3D" id="3.40.50.300">
    <property type="entry name" value="P-loop containing nucleotide triphosphate hydrolases"/>
    <property type="match status" value="2"/>
</dbReference>
<keyword evidence="16" id="KW-1185">Reference proteome</keyword>
<evidence type="ECO:0000256" key="3">
    <source>
        <dbReference type="ARBA" id="ARBA00022801"/>
    </source>
</evidence>
<evidence type="ECO:0000256" key="1">
    <source>
        <dbReference type="ARBA" id="ARBA00009922"/>
    </source>
</evidence>
<evidence type="ECO:0000256" key="10">
    <source>
        <dbReference type="ARBA" id="ARBA00034923"/>
    </source>
</evidence>
<name>A0ABW3SWY8_9BACT</name>
<feature type="domain" description="UvrD-like helicase ATP-binding" evidence="13">
    <location>
        <begin position="5"/>
        <end position="289"/>
    </location>
</feature>
<dbReference type="InterPro" id="IPR014016">
    <property type="entry name" value="UvrD-like_ATP-bd"/>
</dbReference>
<sequence>MDHLSLLNESQRQAVLHKDGAAMIIAGAGSGKTRVLTYRIAQLIDSGVDPFNILALTFTNKAAKEMRHRIEKVIGNNAKNIWMGTFHSVFSRILRAEAEKIGYPKSFTIYDTDDSKTLIRNIVKELNLDDKLYKPNIVLGRISSAKNKLISMRQYLNDASIQADDEAAMRPKIGKIYELYQNRLFKAGSMDFDDLLFNTNVLFKEHPDALNKYQNMFHYVMVDEYQDTNYSQYLITRKLAAKNQNIVVVGDDAQSIYAFRGADIQNILNFERDYPDLQVFKLEQNYRSTKNIVHAANSVIKHNQAQLRKDVFTDNEEGTLIEVIKANSDNEEGKLVATTIFEDKMSNHLSYDDFAILYRTNAQSRAMEEALRRMNIKYKIIGGLSFYQRKEIKDLIAYLRLTVNPNDEQAFRRVINYPKRGIGETTVQKLFVTATEINHSVWEVVMNATEFLGNRAGTAIENFSVMIRDFARIAQNNDAFEVAKHIAKHSGIVDDLYQDKTVEGLARYENIQELLNGIKEYVDDPEKEDKSLDAFLQDIALITDADTKADDDGEFVTLMTIHSAKGLEFPNVFIVGMEENLFPSQMMLNSRADLEEERRLFYVAITRAEKKLYLTYATSRYQWGNLRACEKSRFIEEIDPKFINFKYGESNSAGNVFDRVLQRKSSIGSLVTPPPRKQTATNYTAPADFKPSDTADLAAGMKVEHPKFGFGVVSKIDTQGNSTKAIINFDEVGEKTLLLSFAKLRIH</sequence>
<evidence type="ECO:0000313" key="15">
    <source>
        <dbReference type="EMBL" id="MFD1188486.1"/>
    </source>
</evidence>
<comment type="caution">
    <text evidence="15">The sequence shown here is derived from an EMBL/GenBank/DDBJ whole genome shotgun (WGS) entry which is preliminary data.</text>
</comment>
<evidence type="ECO:0000256" key="12">
    <source>
        <dbReference type="PROSITE-ProRule" id="PRU00560"/>
    </source>
</evidence>
<feature type="domain" description="UvrD-like helicase C-terminal" evidence="14">
    <location>
        <begin position="290"/>
        <end position="566"/>
    </location>
</feature>
<keyword evidence="7" id="KW-0413">Isomerase</keyword>
<proteinExistence type="inferred from homology"/>
<keyword evidence="4 12" id="KW-0347">Helicase</keyword>
<keyword evidence="3 12" id="KW-0378">Hydrolase</keyword>
<evidence type="ECO:0000256" key="8">
    <source>
        <dbReference type="ARBA" id="ARBA00034617"/>
    </source>
</evidence>
<evidence type="ECO:0000256" key="5">
    <source>
        <dbReference type="ARBA" id="ARBA00022840"/>
    </source>
</evidence>
<dbReference type="Pfam" id="PF00580">
    <property type="entry name" value="UvrD-helicase"/>
    <property type="match status" value="1"/>
</dbReference>
<dbReference type="CDD" id="cd17932">
    <property type="entry name" value="DEXQc_UvrD"/>
    <property type="match status" value="1"/>
</dbReference>
<keyword evidence="5 12" id="KW-0067">ATP-binding</keyword>
<evidence type="ECO:0000313" key="16">
    <source>
        <dbReference type="Proteomes" id="UP001597094"/>
    </source>
</evidence>
<dbReference type="InterPro" id="IPR027417">
    <property type="entry name" value="P-loop_NTPase"/>
</dbReference>
<dbReference type="EMBL" id="JBHTLD010000285">
    <property type="protein sequence ID" value="MFD1188486.1"/>
    <property type="molecule type" value="Genomic_DNA"/>
</dbReference>
<dbReference type="Proteomes" id="UP001597094">
    <property type="component" value="Unassembled WGS sequence"/>
</dbReference>
<evidence type="ECO:0000256" key="6">
    <source>
        <dbReference type="ARBA" id="ARBA00023125"/>
    </source>
</evidence>
<dbReference type="GO" id="GO:0004386">
    <property type="term" value="F:helicase activity"/>
    <property type="evidence" value="ECO:0007669"/>
    <property type="project" value="UniProtKB-KW"/>
</dbReference>
<protein>
    <recommendedName>
        <fullName evidence="9">DNA 3'-5' helicase</fullName>
        <ecNumber evidence="9">5.6.2.4</ecNumber>
    </recommendedName>
    <alternativeName>
        <fullName evidence="10">DNA 3'-5' helicase II</fullName>
    </alternativeName>
</protein>
<dbReference type="PANTHER" id="PTHR11070:SF2">
    <property type="entry name" value="ATP-DEPENDENT DNA HELICASE SRS2"/>
    <property type="match status" value="1"/>
</dbReference>
<dbReference type="SUPFAM" id="SSF52540">
    <property type="entry name" value="P-loop containing nucleoside triphosphate hydrolases"/>
    <property type="match status" value="1"/>
</dbReference>
<accession>A0ABW3SWY8</accession>
<reference evidence="16" key="1">
    <citation type="journal article" date="2019" name="Int. J. Syst. Evol. Microbiol.">
        <title>The Global Catalogue of Microorganisms (GCM) 10K type strain sequencing project: providing services to taxonomists for standard genome sequencing and annotation.</title>
        <authorList>
            <consortium name="The Broad Institute Genomics Platform"/>
            <consortium name="The Broad Institute Genome Sequencing Center for Infectious Disease"/>
            <person name="Wu L."/>
            <person name="Ma J."/>
        </authorList>
    </citation>
    <scope>NUCLEOTIDE SEQUENCE [LARGE SCALE GENOMIC DNA]</scope>
    <source>
        <strain evidence="16">JCM 31319</strain>
    </source>
</reference>
<dbReference type="RefSeq" id="WP_377532171.1">
    <property type="nucleotide sequence ID" value="NZ_JBHTLD010000285.1"/>
</dbReference>
<dbReference type="InterPro" id="IPR000212">
    <property type="entry name" value="DNA_helicase_UvrD/REP"/>
</dbReference>